<evidence type="ECO:0000313" key="2">
    <source>
        <dbReference type="EMBL" id="WOL09488.1"/>
    </source>
</evidence>
<proteinExistence type="predicted"/>
<gene>
    <name evidence="2" type="ORF">Cni_G18241</name>
</gene>
<accession>A0AAQ3KLV3</accession>
<keyword evidence="1" id="KW-0472">Membrane</keyword>
<sequence length="235" mass="25337">MTDVARRAGSSIALAFSGGSSGFFFVGSCFTTIVNVGVLSENDVVVLCDLAESVDLGKHNSPMGKEIEADLGGSPLAQANRHQAQSSILRRPDAFPSLPGSALPSPKSSTIQTSRKWNYLAQPHPAITNLARQHSAVLSHLEQRMSLRRSKSCGEGRTSSAPSDDFIDILSRRPSVESAGTDRVFAVYEPREEDNSFKDLGEVRPPQGDESVRCGYLFLPEEEQAAIEILTSFAP</sequence>
<name>A0AAQ3KLV3_9LILI</name>
<evidence type="ECO:0000313" key="3">
    <source>
        <dbReference type="Proteomes" id="UP001327560"/>
    </source>
</evidence>
<keyword evidence="1" id="KW-1133">Transmembrane helix</keyword>
<organism evidence="2 3">
    <name type="scientific">Canna indica</name>
    <name type="common">Indian-shot</name>
    <dbReference type="NCBI Taxonomy" id="4628"/>
    <lineage>
        <taxon>Eukaryota</taxon>
        <taxon>Viridiplantae</taxon>
        <taxon>Streptophyta</taxon>
        <taxon>Embryophyta</taxon>
        <taxon>Tracheophyta</taxon>
        <taxon>Spermatophyta</taxon>
        <taxon>Magnoliopsida</taxon>
        <taxon>Liliopsida</taxon>
        <taxon>Zingiberales</taxon>
        <taxon>Cannaceae</taxon>
        <taxon>Canna</taxon>
    </lineage>
</organism>
<protein>
    <submittedName>
        <fullName evidence="2">Uncharacterized protein</fullName>
    </submittedName>
</protein>
<reference evidence="2 3" key="1">
    <citation type="submission" date="2023-10" db="EMBL/GenBank/DDBJ databases">
        <title>Chromosome-scale genome assembly provides insights into flower coloration mechanisms of Canna indica.</title>
        <authorList>
            <person name="Li C."/>
        </authorList>
    </citation>
    <scope>NUCLEOTIDE SEQUENCE [LARGE SCALE GENOMIC DNA]</scope>
    <source>
        <tissue evidence="2">Flower</tissue>
    </source>
</reference>
<keyword evidence="3" id="KW-1185">Reference proteome</keyword>
<keyword evidence="1" id="KW-0812">Transmembrane</keyword>
<dbReference type="Proteomes" id="UP001327560">
    <property type="component" value="Chromosome 6"/>
</dbReference>
<dbReference type="AlphaFoldDB" id="A0AAQ3KLV3"/>
<feature type="transmembrane region" description="Helical" evidence="1">
    <location>
        <begin position="12"/>
        <end position="34"/>
    </location>
</feature>
<dbReference type="PROSITE" id="PS51257">
    <property type="entry name" value="PROKAR_LIPOPROTEIN"/>
    <property type="match status" value="1"/>
</dbReference>
<dbReference type="EMBL" id="CP136895">
    <property type="protein sequence ID" value="WOL09488.1"/>
    <property type="molecule type" value="Genomic_DNA"/>
</dbReference>
<evidence type="ECO:0000256" key="1">
    <source>
        <dbReference type="SAM" id="Phobius"/>
    </source>
</evidence>